<protein>
    <submittedName>
        <fullName evidence="1">Uncharacterized protein</fullName>
    </submittedName>
</protein>
<dbReference type="AlphaFoldDB" id="A0A1H2SR09"/>
<gene>
    <name evidence="1" type="ORF">SAMN05216287_0734</name>
</gene>
<dbReference type="Proteomes" id="UP000243778">
    <property type="component" value="Unassembled WGS sequence"/>
</dbReference>
<name>A0A1H2SR09_9PSED</name>
<organism evidence="1 2">
    <name type="scientific">Pseudomonas kuykendallii</name>
    <dbReference type="NCBI Taxonomy" id="1007099"/>
    <lineage>
        <taxon>Bacteria</taxon>
        <taxon>Pseudomonadati</taxon>
        <taxon>Pseudomonadota</taxon>
        <taxon>Gammaproteobacteria</taxon>
        <taxon>Pseudomonadales</taxon>
        <taxon>Pseudomonadaceae</taxon>
        <taxon>Pseudomonas</taxon>
    </lineage>
</organism>
<evidence type="ECO:0000313" key="2">
    <source>
        <dbReference type="Proteomes" id="UP000243778"/>
    </source>
</evidence>
<dbReference type="EMBL" id="FNNU01000001">
    <property type="protein sequence ID" value="SDW34093.1"/>
    <property type="molecule type" value="Genomic_DNA"/>
</dbReference>
<evidence type="ECO:0000313" key="1">
    <source>
        <dbReference type="EMBL" id="SDW34093.1"/>
    </source>
</evidence>
<sequence length="35" mass="3662">MSIRVTLAGDGTCPAGMLPEYGEYVALLCISTTVE</sequence>
<dbReference type="STRING" id="1007099.SAMN05216287_0734"/>
<accession>A0A1H2SR09</accession>
<proteinExistence type="predicted"/>
<reference evidence="2" key="1">
    <citation type="submission" date="2016-10" db="EMBL/GenBank/DDBJ databases">
        <authorList>
            <person name="Varghese N."/>
            <person name="Submissions S."/>
        </authorList>
    </citation>
    <scope>NUCLEOTIDE SEQUENCE [LARGE SCALE GENOMIC DNA]</scope>
    <source>
        <strain evidence="2">NRRL B-59562</strain>
    </source>
</reference>
<keyword evidence="2" id="KW-1185">Reference proteome</keyword>